<keyword evidence="1" id="KW-0547">Nucleotide-binding</keyword>
<dbReference type="GO" id="GO:0036297">
    <property type="term" value="P:interstrand cross-link repair"/>
    <property type="evidence" value="ECO:0007669"/>
    <property type="project" value="TreeGrafter"/>
</dbReference>
<evidence type="ECO:0000313" key="5">
    <source>
        <dbReference type="EMBL" id="KIP60825.1"/>
    </source>
</evidence>
<dbReference type="SMART" id="SM00490">
    <property type="entry name" value="HELICc"/>
    <property type="match status" value="1"/>
</dbReference>
<protein>
    <submittedName>
        <fullName evidence="5">DEAD/DEAH box helicase</fullName>
    </submittedName>
</protein>
<accession>A0A0D0IXY4</accession>
<dbReference type="SMART" id="SM00487">
    <property type="entry name" value="DEXDc"/>
    <property type="match status" value="1"/>
</dbReference>
<dbReference type="GO" id="GO:0043138">
    <property type="term" value="F:3'-5' DNA helicase activity"/>
    <property type="evidence" value="ECO:0007669"/>
    <property type="project" value="TreeGrafter"/>
</dbReference>
<dbReference type="OrthoDB" id="9815222at2"/>
<dbReference type="PANTHER" id="PTHR47957">
    <property type="entry name" value="ATP-DEPENDENT HELICASE HRQ1"/>
    <property type="match status" value="1"/>
</dbReference>
<evidence type="ECO:0000256" key="1">
    <source>
        <dbReference type="ARBA" id="ARBA00022741"/>
    </source>
</evidence>
<feature type="domain" description="Helicase ATP-binding" evidence="3">
    <location>
        <begin position="104"/>
        <end position="339"/>
    </location>
</feature>
<evidence type="ECO:0000259" key="3">
    <source>
        <dbReference type="PROSITE" id="PS51192"/>
    </source>
</evidence>
<keyword evidence="5" id="KW-0347">Helicase</keyword>
<dbReference type="Pfam" id="PF00271">
    <property type="entry name" value="Helicase_C"/>
    <property type="match status" value="1"/>
</dbReference>
<dbReference type="EMBL" id="JXQK01000075">
    <property type="protein sequence ID" value="KIP60825.1"/>
    <property type="molecule type" value="Genomic_DNA"/>
</dbReference>
<dbReference type="InterPro" id="IPR014001">
    <property type="entry name" value="Helicase_ATP-bd"/>
</dbReference>
<dbReference type="PROSITE" id="PS51194">
    <property type="entry name" value="HELICASE_CTER"/>
    <property type="match status" value="1"/>
</dbReference>
<dbReference type="GO" id="GO:0005524">
    <property type="term" value="F:ATP binding"/>
    <property type="evidence" value="ECO:0007669"/>
    <property type="project" value="UniProtKB-KW"/>
</dbReference>
<dbReference type="InterPro" id="IPR011545">
    <property type="entry name" value="DEAD/DEAH_box_helicase_dom"/>
</dbReference>
<dbReference type="Pfam" id="PF00270">
    <property type="entry name" value="DEAD"/>
    <property type="match status" value="1"/>
</dbReference>
<feature type="domain" description="Helicase C-terminal" evidence="4">
    <location>
        <begin position="1032"/>
        <end position="1206"/>
    </location>
</feature>
<name>A0A0D0IXY4_9BACT</name>
<dbReference type="InterPro" id="IPR001650">
    <property type="entry name" value="Helicase_C-like"/>
</dbReference>
<reference evidence="5 6" key="1">
    <citation type="submission" date="2015-01" db="EMBL/GenBank/DDBJ databases">
        <title>Comparative genomics of non-oral Prevotella species.</title>
        <authorList>
            <person name="Accetto T."/>
            <person name="Nograsek B."/>
            <person name="Avgustin G."/>
        </authorList>
    </citation>
    <scope>NUCLEOTIDE SEQUENCE [LARGE SCALE GENOMIC DNA]</scope>
    <source>
        <strain evidence="5 6">P5-119</strain>
    </source>
</reference>
<keyword evidence="2" id="KW-0067">ATP-binding</keyword>
<sequence>MNFSELYKNNRASVERALVAMWCGESHNDSQRAYQKQMKRIIGEVFAPKNAVPVVQCMNSYEAVHSVSVETAKSLVGDLWKSSYAPYEHQYKCWDASLNKTIEIGGEKKPMSIVVTTGTGSGKTECFMMPLVYDLKQNAMPDEIQALFLYPLNALMEDQKERLEELLAGTNLTYTVYNGDLPEKEPDRNDASDDAMKMRKRIEQVTGGKYAFYQPVPHEKGYYVLENLKFSHMVYTRQMVRKNPPNILLTNPTMLEYILLRGTDAKIINAGKKSLRWVAIDETHSYTGAGAAELAMLLRRVLLAFNVDAHDVHFATSSATFGNGEDKEKDERELKEFISGITGILPEQVEAVGGVRIGENVIPEGEDAERWKTIFAKDFVSLDELYPGDAEISDKLQWLDEMCQREEERFKAAGKNAPDMKLKVHYFYRVPNNGLFVRLDEIADGAFKIYTENTIGKRISDGEATSVEENPLLEMSRCKHCGEYVALAMVDTSNWTYEPLATDDSDMFDLVDADADDESTKKYAIFGLSNEKNSKGDNNVSFKVLPGGKLQPMTPAEIEAEEKNALASEKSYRPWRLVGNTQCCCPNCNAKQTRKRDTEKELEGDANGNMEDNRLQKFRLSADFISRMMAPSILDQLEEGTSKTDGIVLHKGQQYISFVDSRQSAAKATLKQNLEQERMWFYSIIYHELCRRKANGLTKEAAMAQIMAAVQADPMTMMKYAPMMANLQSTDPYVVQKQLDEMSCNYITWSEIAELVKRDPYCPVFCSVFVERSGDSDEIEDGLPSEEIMDKYIQSIMVMYLAHRPASAASPETMGLFETCYPKLKEIHLPQAVEDFNDILDSPANRITEEDWRSLMQVYLDYTVRNNQSFYLRIPGNDKIDIFSTVRFATEKPRRRPFNKPKLEQGKVSTARIVRYLCALISRDDNSLSLNDAQHQYFNEISAVIDALWDTLTGPEYGIMSVGMRLDDGGNFVPEKDNAPRYNLNDLCFKLYDDVYLCDTKSDVGNHAVCLRPIGNNFKRFSPYMEGSTPVELNEDLHETWEAFPYYVGSGKEGDKQTVTTWAKTHRNLLWNNNVWGEDGVFSDRLEDIHVFPNLFVQQEHTAQVDKSVARGLQSKFKDHTINILACSTTMEMGVDLGNLEVVMLSSVPPHPSNYKQRAGRSGRNNKVRSACITLCGSDVIGLRTLTNPIEKIINRPVRVPTVDLKSPQVVQRHVNSFLVRAFGVFSEGANGGSLGQKVADYYTNFEVRLSQGKLLVLNGASEADPKDLLGNSVGTMYERFNQMCCKPLSDTPNLREDLTSLLKGTIFEDQLTLVIRNAKDNNERCYSELYNKLVDYKTAFDDPDSTKNERFRIKLKLQYFSVLNQRLLNYWATSRFTPNANMPVNVLTLDLNSNGKRDYLTPMSSSNPSYSLRDAIAQYAPGNSVAVDGVVYTVRGIEITNMYDDNVKSFKTIYRNNDKTVIDDPNLSTQIRWGVNNDYGLDLIQPVGFMPDINEDKTRIMDSNVFTRVSAQLIDADDWSNNVTEPHLFSVRPNSDSGNAKILYYNEGKGFGYCFCPRCGRTVIEDDVADKDEPLKFPFEFNPVVAKRKEGQPEKPNYHYAITGKEMRKGCGCSNDPTKIKRNVIIGDLIQTDYSEIRIRHKGQNKWMSDRSKEENLLFTLGIVFTQTLVDILGKERGAVDFAIMPNGHLCVFDCNPGGAGYANQMANIQVMKEVIQASKKLLQEAKDKCSKDMLLDKFTLRFIRYVDIDAALAWIAEEEEVGDTIPQNVKDAFPNASPSQTTLYDLQKAFSGSHQNLVLFVDNDYKEWDYDGKETGWRPQLMNNFVMKSDTTTFCVMESDDNAIVDPIMSMIREFKAWAKGDDAKIMKNPWVNNGLYPLAYIDGNLYFTSSKEHAQLNVQWGNEVMFFVRIDNPITKAKAIDTSFKPSTMLIKLSGNEYREIGSTQLGEILQSKSEGLIDQFIGYAKQNSGKLTISYQDEHLKSIMGMILTLQTVEHFVKQIDKDFTIEFKLETYRDDKGKSDSITANMPSSDVRDSKLKLLTTDWLKNLSYNDDIKGDLVPIQPGDKRSLTHWRELSIICGKKKLCIYPDGGFINEWNISSNNERFDANYITPDVNINIYRNKEIKFDITIEDC</sequence>
<proteinExistence type="predicted"/>
<dbReference type="PANTHER" id="PTHR47957:SF3">
    <property type="entry name" value="ATP-DEPENDENT HELICASE HRQ1"/>
    <property type="match status" value="1"/>
</dbReference>
<gene>
    <name evidence="5" type="ORF">ST44_10255</name>
</gene>
<dbReference type="Gene3D" id="3.40.50.300">
    <property type="entry name" value="P-loop containing nucleotide triphosphate hydrolases"/>
    <property type="match status" value="2"/>
</dbReference>
<evidence type="ECO:0000256" key="2">
    <source>
        <dbReference type="ARBA" id="ARBA00022840"/>
    </source>
</evidence>
<organism evidence="5 6">
    <name type="scientific">Prevotella pectinovora</name>
    <dbReference type="NCBI Taxonomy" id="1602169"/>
    <lineage>
        <taxon>Bacteria</taxon>
        <taxon>Pseudomonadati</taxon>
        <taxon>Bacteroidota</taxon>
        <taxon>Bacteroidia</taxon>
        <taxon>Bacteroidales</taxon>
        <taxon>Prevotellaceae</taxon>
        <taxon>Prevotella</taxon>
    </lineage>
</organism>
<dbReference type="SUPFAM" id="SSF52540">
    <property type="entry name" value="P-loop containing nucleoside triphosphate hydrolases"/>
    <property type="match status" value="2"/>
</dbReference>
<comment type="caution">
    <text evidence="5">The sequence shown here is derived from an EMBL/GenBank/DDBJ whole genome shotgun (WGS) entry which is preliminary data.</text>
</comment>
<dbReference type="PROSITE" id="PS51192">
    <property type="entry name" value="HELICASE_ATP_BIND_1"/>
    <property type="match status" value="1"/>
</dbReference>
<keyword evidence="5" id="KW-0378">Hydrolase</keyword>
<evidence type="ECO:0000259" key="4">
    <source>
        <dbReference type="PROSITE" id="PS51194"/>
    </source>
</evidence>
<dbReference type="GO" id="GO:0003676">
    <property type="term" value="F:nucleic acid binding"/>
    <property type="evidence" value="ECO:0007669"/>
    <property type="project" value="InterPro"/>
</dbReference>
<evidence type="ECO:0000313" key="6">
    <source>
        <dbReference type="Proteomes" id="UP000032046"/>
    </source>
</evidence>
<dbReference type="Proteomes" id="UP000032046">
    <property type="component" value="Unassembled WGS sequence"/>
</dbReference>
<dbReference type="GO" id="GO:0006289">
    <property type="term" value="P:nucleotide-excision repair"/>
    <property type="evidence" value="ECO:0007669"/>
    <property type="project" value="TreeGrafter"/>
</dbReference>
<keyword evidence="6" id="KW-1185">Reference proteome</keyword>
<dbReference type="InterPro" id="IPR027417">
    <property type="entry name" value="P-loop_NTPase"/>
</dbReference>